<evidence type="ECO:0000259" key="1">
    <source>
        <dbReference type="Pfam" id="PF00174"/>
    </source>
</evidence>
<reference evidence="2" key="1">
    <citation type="submission" date="2022-06" db="EMBL/GenBank/DDBJ databases">
        <title>A novel DMS-producing enzyme.</title>
        <authorList>
            <person name="Zhang Y."/>
        </authorList>
    </citation>
    <scope>NUCLEOTIDE SEQUENCE</scope>
    <source>
        <strain evidence="2">RT37</strain>
    </source>
</reference>
<dbReference type="EMBL" id="CP098827">
    <property type="protein sequence ID" value="XBO69905.1"/>
    <property type="molecule type" value="Genomic_DNA"/>
</dbReference>
<dbReference type="Gene3D" id="3.90.420.10">
    <property type="entry name" value="Oxidoreductase, molybdopterin-binding domain"/>
    <property type="match status" value="1"/>
</dbReference>
<dbReference type="Pfam" id="PF00174">
    <property type="entry name" value="Oxidored_molyb"/>
    <property type="match status" value="1"/>
</dbReference>
<evidence type="ECO:0000313" key="2">
    <source>
        <dbReference type="EMBL" id="XBO69905.1"/>
    </source>
</evidence>
<protein>
    <submittedName>
        <fullName evidence="2">Molybdopterin-dependent oxidoreductase</fullName>
    </submittedName>
</protein>
<sequence length="164" mass="18240">MGWRTIALVMLWGMVGQALALDAPGGRVILEVGGRISVTNVSDEAHFDRAMLEALPQHVVVTGNPWIDGQSRFEGPLLSDVLAAVEAEGDELRVAAIKDYETLMPVSDAHEHGVILAMRRDGERMRIRDKGPLFVVYPFDDQPELKTNIYFSRSVWQVARIDVN</sequence>
<gene>
    <name evidence="2" type="ORF">NFG58_14935</name>
</gene>
<dbReference type="SUPFAM" id="SSF56524">
    <property type="entry name" value="Oxidoreductase molybdopterin-binding domain"/>
    <property type="match status" value="1"/>
</dbReference>
<dbReference type="InterPro" id="IPR036374">
    <property type="entry name" value="OxRdtase_Mopterin-bd_sf"/>
</dbReference>
<feature type="domain" description="Oxidoreductase molybdopterin-binding" evidence="1">
    <location>
        <begin position="61"/>
        <end position="138"/>
    </location>
</feature>
<proteinExistence type="predicted"/>
<dbReference type="AlphaFoldDB" id="A0AAU7KE24"/>
<dbReference type="RefSeq" id="WP_108133826.1">
    <property type="nucleotide sequence ID" value="NZ_CP098827.1"/>
</dbReference>
<accession>A0AAU7KE24</accession>
<name>A0AAU7KE24_9GAMM</name>
<dbReference type="InterPro" id="IPR000572">
    <property type="entry name" value="OxRdtase_Mopterin-bd_dom"/>
</dbReference>
<organism evidence="2">
    <name type="scientific">Halomonas sp. RT37</name>
    <dbReference type="NCBI Taxonomy" id="2950872"/>
    <lineage>
        <taxon>Bacteria</taxon>
        <taxon>Pseudomonadati</taxon>
        <taxon>Pseudomonadota</taxon>
        <taxon>Gammaproteobacteria</taxon>
        <taxon>Oceanospirillales</taxon>
        <taxon>Halomonadaceae</taxon>
        <taxon>Halomonas</taxon>
    </lineage>
</organism>